<feature type="coiled-coil region" evidence="2">
    <location>
        <begin position="53"/>
        <end position="83"/>
    </location>
</feature>
<sequence>MNKTPLYTALQTRDGNSQSDFETIAKQLKSRLTEVDGLIEKHKAAIASYGEADKETRDALKELSAQVEQANALSARLTDIEQKLVEGVLEGRNDANDIGGLLSRNEAVLEQAKAITKARGKMVLDGEFNVRNTIGIGTITGDKGLIAHPATEFQGAVEQPLTIVELINWTPVSESLIPLLKESAHSFMADVVPEGEMKPESTLNFKVEELTVSVVAHWVRVTNQLLADMPALVAYIRGRMAYGIRLKLEYLVINGNTTSFSGLLKEGNSVVLPADTNAIDTVSAAKAKAFASFVPPDAVILNPEDWSRIERTKGSDGHYIFGSPGATVTPVLWGVRVIQSAGMPAGKYWIGNITMATDGYIRQDVAVELSTEDRDNFVKNLVTIRAEMRAAFGVRMPDACVTGQLDSTPENLDD</sequence>
<accession>A0A1T0CPG8</accession>
<dbReference type="SUPFAM" id="SSF56563">
    <property type="entry name" value="Major capsid protein gp5"/>
    <property type="match status" value="1"/>
</dbReference>
<dbReference type="RefSeq" id="WP_158078301.1">
    <property type="nucleotide sequence ID" value="NZ_MUYU01000012.1"/>
</dbReference>
<proteinExistence type="predicted"/>
<gene>
    <name evidence="4" type="ORF">B0680_05510</name>
</gene>
<dbReference type="STRING" id="470453.B0680_05510"/>
<evidence type="ECO:0000256" key="2">
    <source>
        <dbReference type="SAM" id="Coils"/>
    </source>
</evidence>
<evidence type="ECO:0000259" key="3">
    <source>
        <dbReference type="Pfam" id="PF05065"/>
    </source>
</evidence>
<dbReference type="EMBL" id="MUYU01000012">
    <property type="protein sequence ID" value="OOS24236.1"/>
    <property type="molecule type" value="Genomic_DNA"/>
</dbReference>
<feature type="domain" description="Phage capsid-like C-terminal" evidence="3">
    <location>
        <begin position="150"/>
        <end position="404"/>
    </location>
</feature>
<keyword evidence="5" id="KW-1185">Reference proteome</keyword>
<keyword evidence="2" id="KW-0175">Coiled coil</keyword>
<protein>
    <recommendedName>
        <fullName evidence="3">Phage capsid-like C-terminal domain-containing protein</fullName>
    </recommendedName>
</protein>
<dbReference type="OrthoDB" id="637859at2"/>
<dbReference type="InterPro" id="IPR024455">
    <property type="entry name" value="Phage_capsid"/>
</dbReference>
<comment type="subcellular location">
    <subcellularLocation>
        <location evidence="1">Virion</location>
    </subcellularLocation>
</comment>
<reference evidence="4 5" key="1">
    <citation type="submission" date="2017-02" db="EMBL/GenBank/DDBJ databases">
        <title>Draft genome sequence of Moraxella pluranimalium CCUG 54913T type strain.</title>
        <authorList>
            <person name="Salva-Serra F."/>
            <person name="Engstrom-Jakobsson H."/>
            <person name="Thorell K."/>
            <person name="Jaen-Luchoro D."/>
            <person name="Gonzales-Siles L."/>
            <person name="Karlsson R."/>
            <person name="Yazdan S."/>
            <person name="Boulund F."/>
            <person name="Johnning A."/>
            <person name="Engstrand L."/>
            <person name="Kristiansson E."/>
            <person name="Moore E."/>
        </authorList>
    </citation>
    <scope>NUCLEOTIDE SEQUENCE [LARGE SCALE GENOMIC DNA]</scope>
    <source>
        <strain evidence="4 5">CCUG 54913</strain>
    </source>
</reference>
<evidence type="ECO:0000313" key="4">
    <source>
        <dbReference type="EMBL" id="OOS24236.1"/>
    </source>
</evidence>
<name>A0A1T0CPG8_9GAMM</name>
<dbReference type="NCBIfam" id="TIGR01554">
    <property type="entry name" value="major_cap_HK97"/>
    <property type="match status" value="1"/>
</dbReference>
<dbReference type="Gene3D" id="3.30.2320.10">
    <property type="entry name" value="hypothetical protein PF0899 domain"/>
    <property type="match status" value="1"/>
</dbReference>
<dbReference type="Proteomes" id="UP000189800">
    <property type="component" value="Unassembled WGS sequence"/>
</dbReference>
<dbReference type="Gene3D" id="3.30.2400.10">
    <property type="entry name" value="Major capsid protein gp5"/>
    <property type="match status" value="1"/>
</dbReference>
<evidence type="ECO:0000256" key="1">
    <source>
        <dbReference type="ARBA" id="ARBA00004328"/>
    </source>
</evidence>
<dbReference type="InterPro" id="IPR054612">
    <property type="entry name" value="Phage_capsid-like_C"/>
</dbReference>
<organism evidence="4 5">
    <name type="scientific">Moraxella pluranimalium</name>
    <dbReference type="NCBI Taxonomy" id="470453"/>
    <lineage>
        <taxon>Bacteria</taxon>
        <taxon>Pseudomonadati</taxon>
        <taxon>Pseudomonadota</taxon>
        <taxon>Gammaproteobacteria</taxon>
        <taxon>Moraxellales</taxon>
        <taxon>Moraxellaceae</taxon>
        <taxon>Moraxella</taxon>
    </lineage>
</organism>
<dbReference type="AlphaFoldDB" id="A0A1T0CPG8"/>
<dbReference type="Pfam" id="PF05065">
    <property type="entry name" value="Phage_capsid"/>
    <property type="match status" value="1"/>
</dbReference>
<evidence type="ECO:0000313" key="5">
    <source>
        <dbReference type="Proteomes" id="UP000189800"/>
    </source>
</evidence>
<comment type="caution">
    <text evidence="4">The sequence shown here is derived from an EMBL/GenBank/DDBJ whole genome shotgun (WGS) entry which is preliminary data.</text>
</comment>